<gene>
    <name evidence="1" type="ORF">CYCCA115_LOCUS14826</name>
</gene>
<protein>
    <submittedName>
        <fullName evidence="1">Uncharacterized protein</fullName>
    </submittedName>
</protein>
<keyword evidence="2" id="KW-1185">Reference proteome</keyword>
<evidence type="ECO:0000313" key="1">
    <source>
        <dbReference type="EMBL" id="CAJ1954231.1"/>
    </source>
</evidence>
<reference evidence="1" key="1">
    <citation type="submission" date="2023-08" db="EMBL/GenBank/DDBJ databases">
        <authorList>
            <person name="Audoor S."/>
            <person name="Bilcke G."/>
        </authorList>
    </citation>
    <scope>NUCLEOTIDE SEQUENCE</scope>
</reference>
<dbReference type="AlphaFoldDB" id="A0AAD2JIU7"/>
<dbReference type="Proteomes" id="UP001295423">
    <property type="component" value="Unassembled WGS sequence"/>
</dbReference>
<evidence type="ECO:0000313" key="2">
    <source>
        <dbReference type="Proteomes" id="UP001295423"/>
    </source>
</evidence>
<sequence length="110" mass="12800">MEEVKNPLQYDCIVQNIDLSQWDLQTLAYLCTIHSARGQHNNKKEVVFGNKLFSAWENKPNFQWPWCKGYSENFVDPPATESWEAAANKLLQICDGDWKLVEQRIRAALD</sequence>
<proteinExistence type="predicted"/>
<name>A0AAD2JIU7_9STRA</name>
<organism evidence="1 2">
    <name type="scientific">Cylindrotheca closterium</name>
    <dbReference type="NCBI Taxonomy" id="2856"/>
    <lineage>
        <taxon>Eukaryota</taxon>
        <taxon>Sar</taxon>
        <taxon>Stramenopiles</taxon>
        <taxon>Ochrophyta</taxon>
        <taxon>Bacillariophyta</taxon>
        <taxon>Bacillariophyceae</taxon>
        <taxon>Bacillariophycidae</taxon>
        <taxon>Bacillariales</taxon>
        <taxon>Bacillariaceae</taxon>
        <taxon>Cylindrotheca</taxon>
    </lineage>
</organism>
<comment type="caution">
    <text evidence="1">The sequence shown here is derived from an EMBL/GenBank/DDBJ whole genome shotgun (WGS) entry which is preliminary data.</text>
</comment>
<accession>A0AAD2JIU7</accession>
<dbReference type="EMBL" id="CAKOGP040001859">
    <property type="protein sequence ID" value="CAJ1954231.1"/>
    <property type="molecule type" value="Genomic_DNA"/>
</dbReference>